<dbReference type="SUPFAM" id="SSF51735">
    <property type="entry name" value="NAD(P)-binding Rossmann-fold domains"/>
    <property type="match status" value="1"/>
</dbReference>
<dbReference type="GO" id="GO:0030267">
    <property type="term" value="F:glyoxylate reductase (NADPH) activity"/>
    <property type="evidence" value="ECO:0007669"/>
    <property type="project" value="TreeGrafter"/>
</dbReference>
<dbReference type="InterPro" id="IPR006140">
    <property type="entry name" value="D-isomer_DH_NAD-bd"/>
</dbReference>
<dbReference type="InterPro" id="IPR050223">
    <property type="entry name" value="D-isomer_2-hydroxyacid_DH"/>
</dbReference>
<dbReference type="Pfam" id="PF00389">
    <property type="entry name" value="2-Hacid_dh"/>
    <property type="match status" value="1"/>
</dbReference>
<dbReference type="Pfam" id="PF02826">
    <property type="entry name" value="2-Hacid_dh_C"/>
    <property type="match status" value="1"/>
</dbReference>
<evidence type="ECO:0000259" key="6">
    <source>
        <dbReference type="Pfam" id="PF02826"/>
    </source>
</evidence>
<dbReference type="SUPFAM" id="SSF52283">
    <property type="entry name" value="Formate/glycerate dehydrogenase catalytic domain-like"/>
    <property type="match status" value="1"/>
</dbReference>
<dbReference type="PANTHER" id="PTHR10996">
    <property type="entry name" value="2-HYDROXYACID DEHYDROGENASE-RELATED"/>
    <property type="match status" value="1"/>
</dbReference>
<dbReference type="GO" id="GO:0051287">
    <property type="term" value="F:NAD binding"/>
    <property type="evidence" value="ECO:0007669"/>
    <property type="project" value="InterPro"/>
</dbReference>
<dbReference type="FunFam" id="3.40.50.720:FF:000213">
    <property type="entry name" value="Putative 2-hydroxyacid dehydrogenase"/>
    <property type="match status" value="1"/>
</dbReference>
<evidence type="ECO:0000256" key="4">
    <source>
        <dbReference type="RuleBase" id="RU003719"/>
    </source>
</evidence>
<proteinExistence type="inferred from homology"/>
<dbReference type="EMBL" id="CP157675">
    <property type="protein sequence ID" value="XBP71628.1"/>
    <property type="molecule type" value="Genomic_DNA"/>
</dbReference>
<reference evidence="7" key="1">
    <citation type="submission" date="2024-05" db="EMBL/GenBank/DDBJ databases">
        <authorList>
            <person name="Bunk B."/>
            <person name="Swiderski J."/>
            <person name="Sproer C."/>
            <person name="Thiel V."/>
        </authorList>
    </citation>
    <scope>NUCLEOTIDE SEQUENCE</scope>
    <source>
        <strain evidence="7">DSM 17735</strain>
    </source>
</reference>
<dbReference type="AlphaFoldDB" id="A0AAU7LVZ4"/>
<evidence type="ECO:0000256" key="3">
    <source>
        <dbReference type="ARBA" id="ARBA00023027"/>
    </source>
</evidence>
<feature type="domain" description="D-isomer specific 2-hydroxyacid dehydrogenase NAD-binding" evidence="6">
    <location>
        <begin position="108"/>
        <end position="280"/>
    </location>
</feature>
<evidence type="ECO:0000259" key="5">
    <source>
        <dbReference type="Pfam" id="PF00389"/>
    </source>
</evidence>
<name>A0AAU7LVZ4_9BURK</name>
<feature type="domain" description="D-isomer specific 2-hydroxyacid dehydrogenase catalytic" evidence="5">
    <location>
        <begin position="11"/>
        <end position="311"/>
    </location>
</feature>
<protein>
    <submittedName>
        <fullName evidence="7">2-hydroxyacid dehydrogenase</fullName>
    </submittedName>
</protein>
<keyword evidence="1" id="KW-0521">NADP</keyword>
<dbReference type="Gene3D" id="3.40.50.720">
    <property type="entry name" value="NAD(P)-binding Rossmann-like Domain"/>
    <property type="match status" value="2"/>
</dbReference>
<sequence length="314" mass="32821">MSDIEIIAMANLQAVLLEPLQAAYAVHQRLHETDPEKFRKVAPRIRAIAATGESSISAELMRQLPALEIISVMGVGYDGVDVAAAQARGVAVTHTPGVLNDDVADLAMALMLAWARQLPRADRFVRAGQWPAGSMPLGRRVSGARLGIVGMGRIGQAIAQRASAFGMRIAYTARSAKADLPHRYLPTAAALAAQSDFLVVITPGGTGTRQLIDAEVLAALGPQGCLVNVARGSVIDEGALIAALESGAIAGAALDVFDNEPHVPQALREMDNVVLTPHIGSATGETRRAMADLALANLQAHFAGNALLSPVPEC</sequence>
<gene>
    <name evidence="7" type="ORF">ABLV49_07480</name>
</gene>
<dbReference type="InterPro" id="IPR036291">
    <property type="entry name" value="NAD(P)-bd_dom_sf"/>
</dbReference>
<evidence type="ECO:0000256" key="2">
    <source>
        <dbReference type="ARBA" id="ARBA00023002"/>
    </source>
</evidence>
<comment type="similarity">
    <text evidence="4">Belongs to the D-isomer specific 2-hydroxyacid dehydrogenase family.</text>
</comment>
<dbReference type="RefSeq" id="WP_349280991.1">
    <property type="nucleotide sequence ID" value="NZ_CBCSCU010000033.1"/>
</dbReference>
<organism evidence="7">
    <name type="scientific">Polaromonas hydrogenivorans</name>
    <dbReference type="NCBI Taxonomy" id="335476"/>
    <lineage>
        <taxon>Bacteria</taxon>
        <taxon>Pseudomonadati</taxon>
        <taxon>Pseudomonadota</taxon>
        <taxon>Betaproteobacteria</taxon>
        <taxon>Burkholderiales</taxon>
        <taxon>Comamonadaceae</taxon>
        <taxon>Polaromonas</taxon>
    </lineage>
</organism>
<dbReference type="PANTHER" id="PTHR10996:SF178">
    <property type="entry name" value="2-HYDROXYACID DEHYDROGENASE YGL185C-RELATED"/>
    <property type="match status" value="1"/>
</dbReference>
<dbReference type="InterPro" id="IPR006139">
    <property type="entry name" value="D-isomer_2_OHA_DH_cat_dom"/>
</dbReference>
<keyword evidence="3" id="KW-0520">NAD</keyword>
<evidence type="ECO:0000313" key="7">
    <source>
        <dbReference type="EMBL" id="XBP71628.1"/>
    </source>
</evidence>
<keyword evidence="2 4" id="KW-0560">Oxidoreductase</keyword>
<dbReference type="GO" id="GO:0005829">
    <property type="term" value="C:cytosol"/>
    <property type="evidence" value="ECO:0007669"/>
    <property type="project" value="TreeGrafter"/>
</dbReference>
<dbReference type="GO" id="GO:0016618">
    <property type="term" value="F:hydroxypyruvate reductase [NAD(P)H] activity"/>
    <property type="evidence" value="ECO:0007669"/>
    <property type="project" value="TreeGrafter"/>
</dbReference>
<dbReference type="CDD" id="cd12156">
    <property type="entry name" value="HPPR"/>
    <property type="match status" value="1"/>
</dbReference>
<evidence type="ECO:0000256" key="1">
    <source>
        <dbReference type="ARBA" id="ARBA00022857"/>
    </source>
</evidence>
<accession>A0AAU7LVZ4</accession>